<evidence type="ECO:0000313" key="3">
    <source>
        <dbReference type="Proteomes" id="UP000053766"/>
    </source>
</evidence>
<keyword evidence="3" id="KW-1185">Reference proteome</keyword>
<dbReference type="STRING" id="29172.A0A0D8XVE3"/>
<reference evidence="2 3" key="1">
    <citation type="submission" date="2013-11" db="EMBL/GenBank/DDBJ databases">
        <title>Draft genome of the bovine lungworm Dictyocaulus viviparus.</title>
        <authorList>
            <person name="Mitreva M."/>
        </authorList>
    </citation>
    <scope>NUCLEOTIDE SEQUENCE [LARGE SCALE GENOMIC DNA]</scope>
    <source>
        <strain evidence="2 3">HannoverDv2000</strain>
    </source>
</reference>
<name>A0A0D8XVE3_DICVI</name>
<accession>A0A0D8XVE3</accession>
<proteinExistence type="predicted"/>
<feature type="region of interest" description="Disordered" evidence="1">
    <location>
        <begin position="30"/>
        <end position="55"/>
    </location>
</feature>
<dbReference type="Proteomes" id="UP000053766">
    <property type="component" value="Unassembled WGS sequence"/>
</dbReference>
<reference evidence="3" key="2">
    <citation type="journal article" date="2016" name="Sci. Rep.">
        <title>Dictyocaulus viviparus genome, variome and transcriptome elucidate lungworm biology and support future intervention.</title>
        <authorList>
            <person name="McNulty S.N."/>
            <person name="Strube C."/>
            <person name="Rosa B.A."/>
            <person name="Martin J.C."/>
            <person name="Tyagi R."/>
            <person name="Choi Y.J."/>
            <person name="Wang Q."/>
            <person name="Hallsworth Pepin K."/>
            <person name="Zhang X."/>
            <person name="Ozersky P."/>
            <person name="Wilson R.K."/>
            <person name="Sternberg P.W."/>
            <person name="Gasser R.B."/>
            <person name="Mitreva M."/>
        </authorList>
    </citation>
    <scope>NUCLEOTIDE SEQUENCE [LARGE SCALE GENOMIC DNA]</scope>
    <source>
        <strain evidence="3">HannoverDv2000</strain>
    </source>
</reference>
<dbReference type="SUPFAM" id="SSF101447">
    <property type="entry name" value="Formin homology 2 domain (FH2 domain)"/>
    <property type="match status" value="1"/>
</dbReference>
<dbReference type="AlphaFoldDB" id="A0A0D8XVE3"/>
<organism evidence="2 3">
    <name type="scientific">Dictyocaulus viviparus</name>
    <name type="common">Bovine lungworm</name>
    <dbReference type="NCBI Taxonomy" id="29172"/>
    <lineage>
        <taxon>Eukaryota</taxon>
        <taxon>Metazoa</taxon>
        <taxon>Ecdysozoa</taxon>
        <taxon>Nematoda</taxon>
        <taxon>Chromadorea</taxon>
        <taxon>Rhabditida</taxon>
        <taxon>Rhabditina</taxon>
        <taxon>Rhabditomorpha</taxon>
        <taxon>Strongyloidea</taxon>
        <taxon>Metastrongylidae</taxon>
        <taxon>Dictyocaulus</taxon>
    </lineage>
</organism>
<evidence type="ECO:0000313" key="2">
    <source>
        <dbReference type="EMBL" id="KJH47734.1"/>
    </source>
</evidence>
<sequence>MGPPPPPPPPPPLISHAAARLRKTGYYEQIRGDVPNLSDGRMAGSDQRLSDGDRSYGTQLNQLGIDSTREQACKQQIVRNILKINFFCALQS</sequence>
<gene>
    <name evidence="2" type="ORF">DICVIV_06201</name>
</gene>
<dbReference type="OrthoDB" id="5819643at2759"/>
<protein>
    <submittedName>
        <fullName evidence="2">Uncharacterized protein</fullName>
    </submittedName>
</protein>
<evidence type="ECO:0000256" key="1">
    <source>
        <dbReference type="SAM" id="MobiDB-lite"/>
    </source>
</evidence>
<dbReference type="EMBL" id="KN716295">
    <property type="protein sequence ID" value="KJH47734.1"/>
    <property type="molecule type" value="Genomic_DNA"/>
</dbReference>